<reference evidence="6" key="1">
    <citation type="journal article" date="2016" name="Appl. Environ. Microbiol.">
        <title>Diversity of the Tetracycline Mobilome within a Chinese Pig Manure Sample.</title>
        <authorList>
            <person name="Leclercq S.O."/>
            <person name="Wang C."/>
            <person name="Zhu Y."/>
            <person name="Wu H."/>
            <person name="Du X."/>
            <person name="Liu Z."/>
            <person name="Feng J."/>
        </authorList>
    </citation>
    <scope>NUCLEOTIDE SEQUENCE</scope>
</reference>
<dbReference type="PANTHER" id="PTHR30329">
    <property type="entry name" value="STATOR ELEMENT OF FLAGELLAR MOTOR COMPLEX"/>
    <property type="match status" value="1"/>
</dbReference>
<dbReference type="SUPFAM" id="SSF103088">
    <property type="entry name" value="OmpA-like"/>
    <property type="match status" value="1"/>
</dbReference>
<dbReference type="InterPro" id="IPR036737">
    <property type="entry name" value="OmpA-like_sf"/>
</dbReference>
<proteinExistence type="predicted"/>
<evidence type="ECO:0000256" key="4">
    <source>
        <dbReference type="PROSITE-ProRule" id="PRU00473"/>
    </source>
</evidence>
<dbReference type="GO" id="GO:0009279">
    <property type="term" value="C:cell outer membrane"/>
    <property type="evidence" value="ECO:0007669"/>
    <property type="project" value="UniProtKB-SubCell"/>
</dbReference>
<dbReference type="Gene3D" id="3.30.1330.60">
    <property type="entry name" value="OmpA-like domain"/>
    <property type="match status" value="1"/>
</dbReference>
<organism evidence="6">
    <name type="scientific">uncultured bacterium IN-14</name>
    <dbReference type="NCBI Taxonomy" id="1805592"/>
    <lineage>
        <taxon>Bacteria</taxon>
        <taxon>environmental samples</taxon>
    </lineage>
</organism>
<dbReference type="InterPro" id="IPR032608">
    <property type="entry name" value="DUF4892"/>
</dbReference>
<dbReference type="AlphaFoldDB" id="A0A142BWI6"/>
<evidence type="ECO:0000256" key="1">
    <source>
        <dbReference type="ARBA" id="ARBA00004442"/>
    </source>
</evidence>
<dbReference type="PRINTS" id="PR01021">
    <property type="entry name" value="OMPADOMAIN"/>
</dbReference>
<gene>
    <name evidence="6" type="primary">ompA</name>
</gene>
<evidence type="ECO:0000256" key="2">
    <source>
        <dbReference type="ARBA" id="ARBA00023136"/>
    </source>
</evidence>
<dbReference type="InterPro" id="IPR006665">
    <property type="entry name" value="OmpA-like"/>
</dbReference>
<keyword evidence="3" id="KW-0998">Cell outer membrane</keyword>
<sequence length="312" mass="34014">MLLVLLAGGVTTVLAADVKGSSDHQLLNRFPGAEIRSYLQKNYDAASLPRAKIDDRKAPSELLELEGKVTSISYRIPGEHSALEVFRNYEKALQQGGFETLFACHGPETCGTDMMPFISLEGRVRPQSFGDAVFGSASERIVLSRRSDETGEVHVFLHVVEDTANNRTYLYQQIIEGTALELDQIKTLQADELQQSLERHGYVAIPGIYFDSAKAEIKPESSAALSEMAKLLTSNAGLKVYVVGHTDNQGSLDTNLALSQSRAQAVVEALRDSYSIDVARLVAKGVASFSPVASNAQEAGRSRNRRVELVVQ</sequence>
<evidence type="ECO:0000256" key="3">
    <source>
        <dbReference type="ARBA" id="ARBA00023237"/>
    </source>
</evidence>
<keyword evidence="2 4" id="KW-0472">Membrane</keyword>
<evidence type="ECO:0000259" key="5">
    <source>
        <dbReference type="PROSITE" id="PS51123"/>
    </source>
</evidence>
<evidence type="ECO:0000313" key="6">
    <source>
        <dbReference type="EMBL" id="AMP42474.1"/>
    </source>
</evidence>
<protein>
    <submittedName>
        <fullName evidence="6">Cell envelope biogenesis protein OmpA</fullName>
    </submittedName>
</protein>
<dbReference type="InterPro" id="IPR050330">
    <property type="entry name" value="Bact_OuterMem_StrucFunc"/>
</dbReference>
<dbReference type="InterPro" id="IPR006664">
    <property type="entry name" value="OMP_bac"/>
</dbReference>
<name>A0A142BWI6_9BACT</name>
<dbReference type="PANTHER" id="PTHR30329:SF21">
    <property type="entry name" value="LIPOPROTEIN YIAD-RELATED"/>
    <property type="match status" value="1"/>
</dbReference>
<dbReference type="CDD" id="cd07185">
    <property type="entry name" value="OmpA_C-like"/>
    <property type="match status" value="1"/>
</dbReference>
<dbReference type="PROSITE" id="PS51123">
    <property type="entry name" value="OMPA_2"/>
    <property type="match status" value="1"/>
</dbReference>
<feature type="domain" description="OmpA-like" evidence="5">
    <location>
        <begin position="197"/>
        <end position="312"/>
    </location>
</feature>
<dbReference type="EMBL" id="KU736879">
    <property type="protein sequence ID" value="AMP42474.1"/>
    <property type="molecule type" value="Genomic_DNA"/>
</dbReference>
<dbReference type="Pfam" id="PF16234">
    <property type="entry name" value="DUF4892"/>
    <property type="match status" value="1"/>
</dbReference>
<accession>A0A142BWI6</accession>
<dbReference type="Pfam" id="PF00691">
    <property type="entry name" value="OmpA"/>
    <property type="match status" value="1"/>
</dbReference>
<comment type="subcellular location">
    <subcellularLocation>
        <location evidence="1">Cell outer membrane</location>
    </subcellularLocation>
</comment>